<feature type="non-terminal residue" evidence="5">
    <location>
        <position position="1"/>
    </location>
</feature>
<feature type="compositionally biased region" description="Basic and acidic residues" evidence="3">
    <location>
        <begin position="683"/>
        <end position="693"/>
    </location>
</feature>
<dbReference type="Proteomes" id="UP001166052">
    <property type="component" value="Unassembled WGS sequence"/>
</dbReference>
<reference evidence="5" key="1">
    <citation type="journal article" date="2021" name="Cell">
        <title>Tracing the genetic footprints of vertebrate landing in non-teleost ray-finned fishes.</title>
        <authorList>
            <person name="Bi X."/>
            <person name="Wang K."/>
            <person name="Yang L."/>
            <person name="Pan H."/>
            <person name="Jiang H."/>
            <person name="Wei Q."/>
            <person name="Fang M."/>
            <person name="Yu H."/>
            <person name="Zhu C."/>
            <person name="Cai Y."/>
            <person name="He Y."/>
            <person name="Gan X."/>
            <person name="Zeng H."/>
            <person name="Yu D."/>
            <person name="Zhu Y."/>
            <person name="Jiang H."/>
            <person name="Qiu Q."/>
            <person name="Yang H."/>
            <person name="Zhang Y.E."/>
            <person name="Wang W."/>
            <person name="Zhu M."/>
            <person name="He S."/>
            <person name="Zhang G."/>
        </authorList>
    </citation>
    <scope>NUCLEOTIDE SEQUENCE</scope>
    <source>
        <strain evidence="5">Bchr_001</strain>
    </source>
</reference>
<evidence type="ECO:0000259" key="4">
    <source>
        <dbReference type="Pfam" id="PF01576"/>
    </source>
</evidence>
<gene>
    <name evidence="5" type="primary">Ccdc68</name>
    <name evidence="5" type="ORF">GTO92_0013614</name>
</gene>
<keyword evidence="6" id="KW-1185">Reference proteome</keyword>
<feature type="non-terminal residue" evidence="5">
    <location>
        <position position="987"/>
    </location>
</feature>
<comment type="caution">
    <text evidence="5">The sequence shown here is derived from an EMBL/GenBank/DDBJ whole genome shotgun (WGS) entry which is preliminary data.</text>
</comment>
<evidence type="ECO:0000256" key="2">
    <source>
        <dbReference type="SAM" id="Coils"/>
    </source>
</evidence>
<dbReference type="EMBL" id="JAAWVN010020477">
    <property type="protein sequence ID" value="MBN3293228.1"/>
    <property type="molecule type" value="Genomic_DNA"/>
</dbReference>
<feature type="compositionally biased region" description="Basic and acidic residues" evidence="3">
    <location>
        <begin position="132"/>
        <end position="143"/>
    </location>
</feature>
<dbReference type="InterPro" id="IPR002928">
    <property type="entry name" value="Myosin_tail"/>
</dbReference>
<feature type="region of interest" description="Disordered" evidence="3">
    <location>
        <begin position="119"/>
        <end position="175"/>
    </location>
</feature>
<accession>A0ABS2Z3N2</accession>
<feature type="region of interest" description="Disordered" evidence="3">
    <location>
        <begin position="667"/>
        <end position="698"/>
    </location>
</feature>
<organism evidence="5 6">
    <name type="scientific">Polypterus senegalus</name>
    <name type="common">Senegal bichir</name>
    <dbReference type="NCBI Taxonomy" id="55291"/>
    <lineage>
        <taxon>Eukaryota</taxon>
        <taxon>Metazoa</taxon>
        <taxon>Chordata</taxon>
        <taxon>Craniata</taxon>
        <taxon>Vertebrata</taxon>
        <taxon>Euteleostomi</taxon>
        <taxon>Actinopterygii</taxon>
        <taxon>Polypteriformes</taxon>
        <taxon>Polypteridae</taxon>
        <taxon>Polypterus</taxon>
    </lineage>
</organism>
<dbReference type="PANTHER" id="PTHR46349:SF2">
    <property type="entry name" value="CINGULIN-LIKE PROTEIN 1"/>
    <property type="match status" value="1"/>
</dbReference>
<feature type="compositionally biased region" description="Acidic residues" evidence="3">
    <location>
        <begin position="671"/>
        <end position="682"/>
    </location>
</feature>
<name>A0ABS2Z3N2_POLSE</name>
<feature type="compositionally biased region" description="Polar residues" evidence="3">
    <location>
        <begin position="161"/>
        <end position="175"/>
    </location>
</feature>
<protein>
    <submittedName>
        <fullName evidence="5">CCD68 protein</fullName>
    </submittedName>
</protein>
<feature type="region of interest" description="Disordered" evidence="3">
    <location>
        <begin position="26"/>
        <end position="77"/>
    </location>
</feature>
<keyword evidence="1 2" id="KW-0175">Coiled coil</keyword>
<dbReference type="SUPFAM" id="SSF57997">
    <property type="entry name" value="Tropomyosin"/>
    <property type="match status" value="1"/>
</dbReference>
<feature type="coiled-coil region" evidence="2">
    <location>
        <begin position="778"/>
        <end position="847"/>
    </location>
</feature>
<feature type="coiled-coil region" evidence="2">
    <location>
        <begin position="229"/>
        <end position="648"/>
    </location>
</feature>
<dbReference type="PANTHER" id="PTHR46349">
    <property type="entry name" value="CINGULIN-LIKE PROTEIN 1-RELATED"/>
    <property type="match status" value="1"/>
</dbReference>
<evidence type="ECO:0000256" key="3">
    <source>
        <dbReference type="SAM" id="MobiDB-lite"/>
    </source>
</evidence>
<feature type="compositionally biased region" description="Low complexity" evidence="3">
    <location>
        <begin position="149"/>
        <end position="160"/>
    </location>
</feature>
<evidence type="ECO:0000256" key="1">
    <source>
        <dbReference type="ARBA" id="ARBA00023054"/>
    </source>
</evidence>
<sequence>MMQSVSKAVSSKVNCSPRYQLYLSSESLSKDTTTPSSQSITKSTDLNGSITPGETEVPRSPSRMGLTELTSSGNGRSISSWLKESTLLGNTKSTLESSVSAETSNFGSTPNLYKRDLDELSSHSEVSSVTGGKDDDTLSEKDCLSPTLSDMSASSMNSYSTYGHRSSVAPSPTTALPQGRFTVYESWGKLKGRNTFLEAESVEMSKERTQIRYEMRGLLVQNEDLIRNTSLMQNDLKNFRNRVLELEQENKLLNDKISMIEAELMEAREALGEARDQEYAFSYLQESLNNKMLDIQEILEKKNQRCENLEEKLWQAERNQQDLETEKQNLDKKIVELSSTVLKLETELGVAVQASGEATAGMNMFQQYKEKTEETLSQLEDSLHEKSQELEEKTLVLSRLQDEFAVKLLDKDQRLEEETQLRERFQLQAKQAERHIEDLHLEIQGLTQTKEDLNKQLKSNQEKILDLESDLEELHDNEQRLAAKFKRSSEQLEQLQIKLIQEREAREQLESENSMLERQNKDLIAELRDLRSSHVEEDILSKSEMRAKELESTLRAEERNKIILTSSLQKMERKVKELSEQLEEEHRHSEENKDQLMQKIKNLKRQLNDAEEEIGRRDVLQRQNQRELEDQKESNRLLQRQFGDLQHQLKRKESYYTRSSTETLNRRLIVDDYDDGDDDENQEEKQKGEHDSPLETEAVPTCHCPSVEEVSTQVNFCTWYQQLLDDIKATDLHLSHVHMENEDLKLKLEASREAGAISLRGATRWLFDVYQTQLDETRRKYGQEKQALQQNVEDWQQNLATCMTNIDGSIIALQEKEYRVLEKEKLIERMKKEKKVLMERKEMVEKNILWKLSQRHCSPIIDKSLMSSQRERSTLRDQIIHLDHVILDQDKIMRGYIFQIDRLKKELLFQDESIANLHERLHSLEAQPNTTAAALSSAGLGKTSSTEQIMRAMGGILEQGLRVSMKYFIVVHFSVSFEEMVAASELK</sequence>
<feature type="compositionally biased region" description="Polar residues" evidence="3">
    <location>
        <begin position="68"/>
        <end position="77"/>
    </location>
</feature>
<evidence type="ECO:0000313" key="5">
    <source>
        <dbReference type="EMBL" id="MBN3293228.1"/>
    </source>
</evidence>
<proteinExistence type="predicted"/>
<feature type="compositionally biased region" description="Polar residues" evidence="3">
    <location>
        <begin position="26"/>
        <end position="52"/>
    </location>
</feature>
<evidence type="ECO:0000313" key="6">
    <source>
        <dbReference type="Proteomes" id="UP001166052"/>
    </source>
</evidence>
<feature type="domain" description="Myosin tail" evidence="4">
    <location>
        <begin position="416"/>
        <end position="649"/>
    </location>
</feature>
<dbReference type="Pfam" id="PF01576">
    <property type="entry name" value="Myosin_tail_1"/>
    <property type="match status" value="1"/>
</dbReference>